<feature type="compositionally biased region" description="Low complexity" evidence="6">
    <location>
        <begin position="13"/>
        <end position="27"/>
    </location>
</feature>
<feature type="region of interest" description="Disordered" evidence="6">
    <location>
        <begin position="1"/>
        <end position="74"/>
    </location>
</feature>
<keyword evidence="5 7" id="KW-0472">Membrane</keyword>
<accession>A0AAN4R0N6</accession>
<evidence type="ECO:0000313" key="9">
    <source>
        <dbReference type="Proteomes" id="UP000321287"/>
    </source>
</evidence>
<keyword evidence="9" id="KW-1185">Reference proteome</keyword>
<evidence type="ECO:0000256" key="3">
    <source>
        <dbReference type="ARBA" id="ARBA00022692"/>
    </source>
</evidence>
<gene>
    <name evidence="8" type="ORF">ABO01nite_02300</name>
</gene>
<feature type="transmembrane region" description="Helical" evidence="7">
    <location>
        <begin position="339"/>
        <end position="361"/>
    </location>
</feature>
<evidence type="ECO:0000256" key="7">
    <source>
        <dbReference type="SAM" id="Phobius"/>
    </source>
</evidence>
<keyword evidence="2" id="KW-1003">Cell membrane</keyword>
<feature type="transmembrane region" description="Helical" evidence="7">
    <location>
        <begin position="209"/>
        <end position="236"/>
    </location>
</feature>
<dbReference type="PANTHER" id="PTHR30213">
    <property type="entry name" value="INNER MEMBRANE PROTEIN YHJD"/>
    <property type="match status" value="1"/>
</dbReference>
<dbReference type="PANTHER" id="PTHR30213:SF0">
    <property type="entry name" value="UPF0761 MEMBRANE PROTEIN YIHY"/>
    <property type="match status" value="1"/>
</dbReference>
<feature type="transmembrane region" description="Helical" evidence="7">
    <location>
        <begin position="166"/>
        <end position="189"/>
    </location>
</feature>
<name>A0AAN4R0N6_9PROT</name>
<feature type="compositionally biased region" description="Polar residues" evidence="6">
    <location>
        <begin position="1"/>
        <end position="12"/>
    </location>
</feature>
<feature type="transmembrane region" description="Helical" evidence="7">
    <location>
        <begin position="304"/>
        <end position="327"/>
    </location>
</feature>
<sequence>MFVDESPTQKTQLSRAAAESGGALGEARPIEIDTTATRNATPDKREEDVSVGEVDIPEEALGREAPGTGARSPIHMPLGGWKLVMRQTFSNLGSSQTSLSAAGCAFYATLSLFPAISSLISVYGLIFDLQTVEPQLNVLRNLLPPTAFELIASQIHTLIAQPHASLTVGLIFSTVIALWSASASTKSVLSALNLAYDVLETRGFFRFQFLALGVTFGAVVGACLTLALMVAFPALIDYLPDLLNRFGLRNLPPEILYLTDYLMSYSTRYIVHFGAPALMLLFVFMAVTLLFRYGPCRDKPDWRWIVPGSLVATLLWVLTSLAFSYYVSHFASYGSTYGPLGAVAAIMMWFFVGTYVVLFGAELNAGLEDRMRGFNPKMPGMTRVQEESEPAAVHSGD</sequence>
<reference evidence="8 9" key="1">
    <citation type="submission" date="2019-07" db="EMBL/GenBank/DDBJ databases">
        <title>Whole genome shotgun sequence of Asaia bogorensis NBRC 16594.</title>
        <authorList>
            <person name="Hosoyama A."/>
            <person name="Uohara A."/>
            <person name="Ohji S."/>
            <person name="Ichikawa N."/>
        </authorList>
    </citation>
    <scope>NUCLEOTIDE SEQUENCE [LARGE SCALE GENOMIC DNA]</scope>
    <source>
        <strain evidence="8 9">NBRC 16594</strain>
    </source>
</reference>
<comment type="subcellular location">
    <subcellularLocation>
        <location evidence="1">Cell membrane</location>
        <topology evidence="1">Multi-pass membrane protein</topology>
    </subcellularLocation>
</comment>
<evidence type="ECO:0000256" key="6">
    <source>
        <dbReference type="SAM" id="MobiDB-lite"/>
    </source>
</evidence>
<protein>
    <submittedName>
        <fullName evidence="8">Uncharacterized protein</fullName>
    </submittedName>
</protein>
<keyword evidence="4 7" id="KW-1133">Transmembrane helix</keyword>
<feature type="region of interest" description="Disordered" evidence="6">
    <location>
        <begin position="378"/>
        <end position="397"/>
    </location>
</feature>
<organism evidence="8 9">
    <name type="scientific">Asaia bogorensis NBRC 16594</name>
    <dbReference type="NCBI Taxonomy" id="1231624"/>
    <lineage>
        <taxon>Bacteria</taxon>
        <taxon>Pseudomonadati</taxon>
        <taxon>Pseudomonadota</taxon>
        <taxon>Alphaproteobacteria</taxon>
        <taxon>Acetobacterales</taxon>
        <taxon>Acetobacteraceae</taxon>
        <taxon>Asaia</taxon>
    </lineage>
</organism>
<dbReference type="NCBIfam" id="TIGR00765">
    <property type="entry name" value="yihY_not_rbn"/>
    <property type="match status" value="1"/>
</dbReference>
<feature type="transmembrane region" description="Helical" evidence="7">
    <location>
        <begin position="104"/>
        <end position="126"/>
    </location>
</feature>
<dbReference type="InterPro" id="IPR017039">
    <property type="entry name" value="Virul_fac_BrkB"/>
</dbReference>
<evidence type="ECO:0000256" key="5">
    <source>
        <dbReference type="ARBA" id="ARBA00023136"/>
    </source>
</evidence>
<proteinExistence type="predicted"/>
<evidence type="ECO:0000313" key="8">
    <source>
        <dbReference type="EMBL" id="GEL52223.1"/>
    </source>
</evidence>
<dbReference type="Pfam" id="PF03631">
    <property type="entry name" value="Virul_fac_BrkB"/>
    <property type="match status" value="1"/>
</dbReference>
<dbReference type="AlphaFoldDB" id="A0AAN4R0N6"/>
<dbReference type="EMBL" id="BJVS01000001">
    <property type="protein sequence ID" value="GEL52223.1"/>
    <property type="molecule type" value="Genomic_DNA"/>
</dbReference>
<evidence type="ECO:0000256" key="2">
    <source>
        <dbReference type="ARBA" id="ARBA00022475"/>
    </source>
</evidence>
<dbReference type="Proteomes" id="UP000321287">
    <property type="component" value="Unassembled WGS sequence"/>
</dbReference>
<evidence type="ECO:0000256" key="4">
    <source>
        <dbReference type="ARBA" id="ARBA00022989"/>
    </source>
</evidence>
<feature type="transmembrane region" description="Helical" evidence="7">
    <location>
        <begin position="269"/>
        <end position="292"/>
    </location>
</feature>
<keyword evidence="3 7" id="KW-0812">Transmembrane</keyword>
<dbReference type="GO" id="GO:0005886">
    <property type="term" value="C:plasma membrane"/>
    <property type="evidence" value="ECO:0007669"/>
    <property type="project" value="UniProtKB-SubCell"/>
</dbReference>
<evidence type="ECO:0000256" key="1">
    <source>
        <dbReference type="ARBA" id="ARBA00004651"/>
    </source>
</evidence>
<comment type="caution">
    <text evidence="8">The sequence shown here is derived from an EMBL/GenBank/DDBJ whole genome shotgun (WGS) entry which is preliminary data.</text>
</comment>